<comment type="cofactor">
    <cofactor evidence="1">
        <name>L-ascorbate</name>
        <dbReference type="ChEBI" id="CHEBI:38290"/>
    </cofactor>
</comment>
<dbReference type="EMBL" id="FZOA01000008">
    <property type="protein sequence ID" value="SNR96577.1"/>
    <property type="molecule type" value="Genomic_DNA"/>
</dbReference>
<dbReference type="PANTHER" id="PTHR12907">
    <property type="entry name" value="EGL NINE HOMOLOG-RELATED"/>
    <property type="match status" value="1"/>
</dbReference>
<protein>
    <submittedName>
        <fullName evidence="8">SM-20-related protein</fullName>
    </submittedName>
</protein>
<dbReference type="Proteomes" id="UP000198305">
    <property type="component" value="Unassembled WGS sequence"/>
</dbReference>
<evidence type="ECO:0000256" key="4">
    <source>
        <dbReference type="ARBA" id="ARBA00022964"/>
    </source>
</evidence>
<organism evidence="8 9">
    <name type="scientific">Methylobacillus rhizosphaerae</name>
    <dbReference type="NCBI Taxonomy" id="551994"/>
    <lineage>
        <taxon>Bacteria</taxon>
        <taxon>Pseudomonadati</taxon>
        <taxon>Pseudomonadota</taxon>
        <taxon>Betaproteobacteria</taxon>
        <taxon>Nitrosomonadales</taxon>
        <taxon>Methylophilaceae</taxon>
        <taxon>Methylobacillus</taxon>
    </lineage>
</organism>
<dbReference type="InterPro" id="IPR005123">
    <property type="entry name" value="Oxoglu/Fe-dep_dioxygenase_dom"/>
</dbReference>
<dbReference type="SMART" id="SM00702">
    <property type="entry name" value="P4Hc"/>
    <property type="match status" value="1"/>
</dbReference>
<dbReference type="Pfam" id="PF13640">
    <property type="entry name" value="2OG-FeII_Oxy_3"/>
    <property type="match status" value="1"/>
</dbReference>
<evidence type="ECO:0000256" key="3">
    <source>
        <dbReference type="ARBA" id="ARBA00022896"/>
    </source>
</evidence>
<evidence type="ECO:0000256" key="5">
    <source>
        <dbReference type="ARBA" id="ARBA00023002"/>
    </source>
</evidence>
<evidence type="ECO:0000256" key="6">
    <source>
        <dbReference type="ARBA" id="ARBA00023004"/>
    </source>
</evidence>
<dbReference type="RefSeq" id="WP_089376084.1">
    <property type="nucleotide sequence ID" value="NZ_FZOA01000008.1"/>
</dbReference>
<keyword evidence="2" id="KW-0479">Metal-binding</keyword>
<evidence type="ECO:0000256" key="2">
    <source>
        <dbReference type="ARBA" id="ARBA00022723"/>
    </source>
</evidence>
<accession>A0A239ALN8</accession>
<keyword evidence="5" id="KW-0560">Oxidoreductase</keyword>
<dbReference type="AlphaFoldDB" id="A0A239ALN8"/>
<feature type="domain" description="Fe2OG dioxygenase" evidence="7">
    <location>
        <begin position="103"/>
        <end position="206"/>
    </location>
</feature>
<dbReference type="InterPro" id="IPR051559">
    <property type="entry name" value="HIF_prolyl_hydroxylases"/>
</dbReference>
<evidence type="ECO:0000313" key="9">
    <source>
        <dbReference type="Proteomes" id="UP000198305"/>
    </source>
</evidence>
<name>A0A239ALN8_9PROT</name>
<sequence length="212" mass="24320">MLSPIELNRHIDGIIEAIASQGYAVIPEFFPAEFIAALQQEALSLQEAGKLQRASIGKAEQNQLNTRIRGDLIHWLDHTHPSAIQQEFAISMETLRESLNQHFYLGLFELENHFAIYPPGAVYHKHLDQFRGNEERQISCILYLNDQWQEEDGGQLRLYLDGTEAHPYIDVLPQGGTLVVFLSGKFWHEVLPATRPRTSLTGWFRKRSSELR</sequence>
<dbReference type="GO" id="GO:0008198">
    <property type="term" value="F:ferrous iron binding"/>
    <property type="evidence" value="ECO:0007669"/>
    <property type="project" value="TreeGrafter"/>
</dbReference>
<reference evidence="9" key="1">
    <citation type="submission" date="2017-06" db="EMBL/GenBank/DDBJ databases">
        <authorList>
            <person name="Varghese N."/>
            <person name="Submissions S."/>
        </authorList>
    </citation>
    <scope>NUCLEOTIDE SEQUENCE [LARGE SCALE GENOMIC DNA]</scope>
    <source>
        <strain evidence="9">Ca-68</strain>
    </source>
</reference>
<keyword evidence="4" id="KW-0223">Dioxygenase</keyword>
<keyword evidence="3" id="KW-0847">Vitamin C</keyword>
<dbReference type="GO" id="GO:0031418">
    <property type="term" value="F:L-ascorbic acid binding"/>
    <property type="evidence" value="ECO:0007669"/>
    <property type="project" value="UniProtKB-KW"/>
</dbReference>
<dbReference type="GO" id="GO:0071456">
    <property type="term" value="P:cellular response to hypoxia"/>
    <property type="evidence" value="ECO:0007669"/>
    <property type="project" value="TreeGrafter"/>
</dbReference>
<keyword evidence="9" id="KW-1185">Reference proteome</keyword>
<gene>
    <name evidence="8" type="ORF">SAMN05192560_2000</name>
</gene>
<dbReference type="PROSITE" id="PS51471">
    <property type="entry name" value="FE2OG_OXY"/>
    <property type="match status" value="1"/>
</dbReference>
<dbReference type="OrthoDB" id="9783171at2"/>
<dbReference type="InterPro" id="IPR044862">
    <property type="entry name" value="Pro_4_hyd_alph_FE2OG_OXY"/>
</dbReference>
<dbReference type="InterPro" id="IPR006620">
    <property type="entry name" value="Pro_4_hyd_alph"/>
</dbReference>
<keyword evidence="6" id="KW-0408">Iron</keyword>
<proteinExistence type="predicted"/>
<evidence type="ECO:0000313" key="8">
    <source>
        <dbReference type="EMBL" id="SNR96577.1"/>
    </source>
</evidence>
<dbReference type="GO" id="GO:0031543">
    <property type="term" value="F:peptidyl-proline dioxygenase activity"/>
    <property type="evidence" value="ECO:0007669"/>
    <property type="project" value="TreeGrafter"/>
</dbReference>
<dbReference type="Gene3D" id="2.60.120.620">
    <property type="entry name" value="q2cbj1_9rhob like domain"/>
    <property type="match status" value="1"/>
</dbReference>
<dbReference type="SUPFAM" id="SSF51197">
    <property type="entry name" value="Clavaminate synthase-like"/>
    <property type="match status" value="1"/>
</dbReference>
<evidence type="ECO:0000256" key="1">
    <source>
        <dbReference type="ARBA" id="ARBA00001961"/>
    </source>
</evidence>
<evidence type="ECO:0000259" key="7">
    <source>
        <dbReference type="PROSITE" id="PS51471"/>
    </source>
</evidence>
<dbReference type="PANTHER" id="PTHR12907:SF26">
    <property type="entry name" value="HIF PROLYL HYDROXYLASE, ISOFORM C"/>
    <property type="match status" value="1"/>
</dbReference>